<sequence>MAMRGIDRGVTSTKRSFLKSSVSWGWRNIPVTRGMHVTAVARDNTSSNEWLIRQSRDPYVKMAKTKHYRARSAFKLIEIDDKYRFLKPGSVVVDCGASPGAWTQVAVQRVNADSRDKTNKVGRVISIDLLPIHPIEGATMLEKCDLTSSETQRKVEALLGGAGVDALISDMSPNATGMQQLDHELIVRLCYHALAFAHRVLAPRGVLLCKSFDGGDSQRLLRDLRKLFDVVKTVKPRASRSDSVESFCFAGGFKGRAKTGVS</sequence>
<evidence type="ECO:0000313" key="8">
    <source>
        <dbReference type="Proteomes" id="UP000695022"/>
    </source>
</evidence>
<comment type="similarity">
    <text evidence="1">Belongs to the class I-like SAM-binding methyltransferase superfamily. RNA methyltransferase RlmE family.</text>
</comment>
<dbReference type="PIRSF" id="PIRSF005461">
    <property type="entry name" value="23S_rRNA_mtase"/>
    <property type="match status" value="1"/>
</dbReference>
<protein>
    <recommendedName>
        <fullName evidence="6">rRNA methyltransferase 2, mitochondrial</fullName>
    </recommendedName>
</protein>
<dbReference type="InterPro" id="IPR015507">
    <property type="entry name" value="rRNA-MeTfrase_E"/>
</dbReference>
<dbReference type="SUPFAM" id="SSF53335">
    <property type="entry name" value="S-adenosyl-L-methionine-dependent methyltransferases"/>
    <property type="match status" value="1"/>
</dbReference>
<dbReference type="HAMAP" id="MF_01547">
    <property type="entry name" value="RNA_methyltr_E"/>
    <property type="match status" value="1"/>
</dbReference>
<dbReference type="CDD" id="cd02440">
    <property type="entry name" value="AdoMet_MTases"/>
    <property type="match status" value="1"/>
</dbReference>
<keyword evidence="3" id="KW-0489">Methyltransferase</keyword>
<evidence type="ECO:0000256" key="1">
    <source>
        <dbReference type="ARBA" id="ARBA00009258"/>
    </source>
</evidence>
<evidence type="ECO:0000256" key="4">
    <source>
        <dbReference type="ARBA" id="ARBA00022679"/>
    </source>
</evidence>
<dbReference type="InterPro" id="IPR002877">
    <property type="entry name" value="RNA_MeTrfase_FtsJ_dom"/>
</dbReference>
<evidence type="ECO:0000256" key="3">
    <source>
        <dbReference type="ARBA" id="ARBA00022603"/>
    </source>
</evidence>
<keyword evidence="2" id="KW-0698">rRNA processing</keyword>
<accession>A0ABM1F3S3</accession>
<keyword evidence="4" id="KW-0808">Transferase</keyword>
<reference evidence="9" key="1">
    <citation type="submission" date="2025-08" db="UniProtKB">
        <authorList>
            <consortium name="RefSeq"/>
        </authorList>
    </citation>
    <scope>IDENTIFICATION</scope>
</reference>
<organism evidence="8 9">
    <name type="scientific">Priapulus caudatus</name>
    <name type="common">Priapulid worm</name>
    <dbReference type="NCBI Taxonomy" id="37621"/>
    <lineage>
        <taxon>Eukaryota</taxon>
        <taxon>Metazoa</taxon>
        <taxon>Ecdysozoa</taxon>
        <taxon>Scalidophora</taxon>
        <taxon>Priapulida</taxon>
        <taxon>Priapulimorpha</taxon>
        <taxon>Priapulimorphida</taxon>
        <taxon>Priapulidae</taxon>
        <taxon>Priapulus</taxon>
    </lineage>
</organism>
<evidence type="ECO:0000256" key="6">
    <source>
        <dbReference type="ARBA" id="ARBA00041184"/>
    </source>
</evidence>
<keyword evidence="5" id="KW-0949">S-adenosyl-L-methionine</keyword>
<dbReference type="InterPro" id="IPR050082">
    <property type="entry name" value="RNA_methyltr_RlmE"/>
</dbReference>
<evidence type="ECO:0000256" key="2">
    <source>
        <dbReference type="ARBA" id="ARBA00022552"/>
    </source>
</evidence>
<keyword evidence="8" id="KW-1185">Reference proteome</keyword>
<evidence type="ECO:0000259" key="7">
    <source>
        <dbReference type="Pfam" id="PF01728"/>
    </source>
</evidence>
<dbReference type="InterPro" id="IPR029063">
    <property type="entry name" value="SAM-dependent_MTases_sf"/>
</dbReference>
<evidence type="ECO:0000313" key="9">
    <source>
        <dbReference type="RefSeq" id="XP_014679094.1"/>
    </source>
</evidence>
<dbReference type="Gene3D" id="3.40.50.150">
    <property type="entry name" value="Vaccinia Virus protein VP39"/>
    <property type="match status" value="1"/>
</dbReference>
<evidence type="ECO:0000256" key="5">
    <source>
        <dbReference type="ARBA" id="ARBA00022691"/>
    </source>
</evidence>
<feature type="domain" description="Ribosomal RNA methyltransferase FtsJ" evidence="7">
    <location>
        <begin position="68"/>
        <end position="253"/>
    </location>
</feature>
<dbReference type="Proteomes" id="UP000695022">
    <property type="component" value="Unplaced"/>
</dbReference>
<gene>
    <name evidence="9" type="primary">LOC106818938</name>
</gene>
<dbReference type="PANTHER" id="PTHR10920:SF18">
    <property type="entry name" value="RRNA METHYLTRANSFERASE 2, MITOCHONDRIAL"/>
    <property type="match status" value="1"/>
</dbReference>
<name>A0ABM1F3S3_PRICU</name>
<dbReference type="Pfam" id="PF01728">
    <property type="entry name" value="FtsJ"/>
    <property type="match status" value="1"/>
</dbReference>
<dbReference type="RefSeq" id="XP_014679094.1">
    <property type="nucleotide sequence ID" value="XM_014823608.1"/>
</dbReference>
<dbReference type="GeneID" id="106818938"/>
<dbReference type="PANTHER" id="PTHR10920">
    <property type="entry name" value="RIBOSOMAL RNA METHYLTRANSFERASE"/>
    <property type="match status" value="1"/>
</dbReference>
<proteinExistence type="inferred from homology"/>